<reference evidence="1 2" key="1">
    <citation type="journal article" date="2019" name="Int. J. Syst. Evol. Microbiol.">
        <title>The Global Catalogue of Microorganisms (GCM) 10K type strain sequencing project: providing services to taxonomists for standard genome sequencing and annotation.</title>
        <authorList>
            <consortium name="The Broad Institute Genomics Platform"/>
            <consortium name="The Broad Institute Genome Sequencing Center for Infectious Disease"/>
            <person name="Wu L."/>
            <person name="Ma J."/>
        </authorList>
    </citation>
    <scope>NUCLEOTIDE SEQUENCE [LARGE SCALE GENOMIC DNA]</scope>
    <source>
        <strain evidence="1 2">JCM 14545</strain>
    </source>
</reference>
<dbReference type="Pfam" id="PF00756">
    <property type="entry name" value="Esterase"/>
    <property type="match status" value="1"/>
</dbReference>
<dbReference type="SUPFAM" id="SSF53474">
    <property type="entry name" value="alpha/beta-Hydrolases"/>
    <property type="match status" value="1"/>
</dbReference>
<dbReference type="GO" id="GO:0016787">
    <property type="term" value="F:hydrolase activity"/>
    <property type="evidence" value="ECO:0007669"/>
    <property type="project" value="UniProtKB-KW"/>
</dbReference>
<protein>
    <submittedName>
        <fullName evidence="1">Alpha/beta hydrolase family protein</fullName>
    </submittedName>
</protein>
<dbReference type="PANTHER" id="PTHR48098">
    <property type="entry name" value="ENTEROCHELIN ESTERASE-RELATED"/>
    <property type="match status" value="1"/>
</dbReference>
<gene>
    <name evidence="1" type="ORF">GCM10009754_17750</name>
</gene>
<accession>A0ABN2QCG6</accession>
<evidence type="ECO:0000313" key="1">
    <source>
        <dbReference type="EMBL" id="GAA1949565.1"/>
    </source>
</evidence>
<dbReference type="Gene3D" id="3.40.50.1820">
    <property type="entry name" value="alpha/beta hydrolase"/>
    <property type="match status" value="1"/>
</dbReference>
<dbReference type="InterPro" id="IPR000801">
    <property type="entry name" value="Esterase-like"/>
</dbReference>
<proteinExistence type="predicted"/>
<dbReference type="PANTHER" id="PTHR48098:SF1">
    <property type="entry name" value="DIACYLGLYCEROL ACYLTRANSFERASE_MYCOLYLTRANSFERASE AG85A"/>
    <property type="match status" value="1"/>
</dbReference>
<comment type="caution">
    <text evidence="1">The sequence shown here is derived from an EMBL/GenBank/DDBJ whole genome shotgun (WGS) entry which is preliminary data.</text>
</comment>
<organism evidence="1 2">
    <name type="scientific">Amycolatopsis minnesotensis</name>
    <dbReference type="NCBI Taxonomy" id="337894"/>
    <lineage>
        <taxon>Bacteria</taxon>
        <taxon>Bacillati</taxon>
        <taxon>Actinomycetota</taxon>
        <taxon>Actinomycetes</taxon>
        <taxon>Pseudonocardiales</taxon>
        <taxon>Pseudonocardiaceae</taxon>
        <taxon>Amycolatopsis</taxon>
    </lineage>
</organism>
<dbReference type="InterPro" id="IPR029058">
    <property type="entry name" value="AB_hydrolase_fold"/>
</dbReference>
<sequence length="291" mass="31800">MTELSVVDTKSGDGGELLLKLRSPALGRECGVTLLTPDGWAPSKKYPVLYFFHGSSDVRSSVVERTALRSLAAKSNVLVALPDGGRMGFYTDWRVPDREGTIPKWETFHLGELLPLLEADYGASDVRMAAGLSMGGYGALRYTMRHPGLFRAAASLSGFTHLTRRGTAALLATLAVREGMRPGRIWGPRRYAAESWAANDPHLHAEKFAGTEVYIAAGNGKRVSGEEFVAGMELVERFVRGMADDLVDTLRTAGATVTTDLGPGIHFWTTFARQVDNLWPYVEKNLLSERP</sequence>
<dbReference type="EMBL" id="BAAANN010000005">
    <property type="protein sequence ID" value="GAA1949565.1"/>
    <property type="molecule type" value="Genomic_DNA"/>
</dbReference>
<dbReference type="RefSeq" id="WP_344415483.1">
    <property type="nucleotide sequence ID" value="NZ_BAAANN010000005.1"/>
</dbReference>
<keyword evidence="1" id="KW-0378">Hydrolase</keyword>
<dbReference type="InterPro" id="IPR050583">
    <property type="entry name" value="Mycobacterial_A85_antigen"/>
</dbReference>
<name>A0ABN2QCG6_9PSEU</name>
<keyword evidence="2" id="KW-1185">Reference proteome</keyword>
<evidence type="ECO:0000313" key="2">
    <source>
        <dbReference type="Proteomes" id="UP001501116"/>
    </source>
</evidence>
<dbReference type="Proteomes" id="UP001501116">
    <property type="component" value="Unassembled WGS sequence"/>
</dbReference>